<keyword evidence="1" id="KW-0472">Membrane</keyword>
<evidence type="ECO:0000313" key="2">
    <source>
        <dbReference type="EMBL" id="KFF16742.1"/>
    </source>
</evidence>
<dbReference type="OrthoDB" id="1352952at2"/>
<dbReference type="Proteomes" id="UP000198424">
    <property type="component" value="Unassembled WGS sequence"/>
</dbReference>
<evidence type="ECO:0000313" key="3">
    <source>
        <dbReference type="EMBL" id="OXA95341.1"/>
    </source>
</evidence>
<accession>A0A086AJ78</accession>
<evidence type="ECO:0000256" key="1">
    <source>
        <dbReference type="SAM" id="Phobius"/>
    </source>
</evidence>
<proteinExistence type="predicted"/>
<gene>
    <name evidence="3" type="ORF">B0A62_08515</name>
    <name evidence="2" type="ORF">IW20_09655</name>
</gene>
<dbReference type="EMBL" id="JPRM01000013">
    <property type="protein sequence ID" value="KFF16742.1"/>
    <property type="molecule type" value="Genomic_DNA"/>
</dbReference>
<dbReference type="RefSeq" id="WP_035621270.1">
    <property type="nucleotide sequence ID" value="NZ_JBEWQG010000006.1"/>
</dbReference>
<sequence length="158" mass="17990">MDTSVTIIGIALAIITLLPLYFSLRSNSLNKAKIKAIKEKHSQNGAFDFDLTESQNKRILTIDRKNKGFLVMNFNKGKEEASFINLNHVKSCRLVPTTDADSDTIIKVDFEFLDKISGQKIVIPFYNIEDDQIRQVCLHEDQQLGKKWVQIIQDCISS</sequence>
<organism evidence="2 4">
    <name type="scientific">Flavobacterium hydatis</name>
    <name type="common">Cytophaga aquatilis</name>
    <dbReference type="NCBI Taxonomy" id="991"/>
    <lineage>
        <taxon>Bacteria</taxon>
        <taxon>Pseudomonadati</taxon>
        <taxon>Bacteroidota</taxon>
        <taxon>Flavobacteriia</taxon>
        <taxon>Flavobacteriales</taxon>
        <taxon>Flavobacteriaceae</taxon>
        <taxon>Flavobacterium</taxon>
    </lineage>
</organism>
<dbReference type="EMBL" id="MUGY01000007">
    <property type="protein sequence ID" value="OXA95341.1"/>
    <property type="molecule type" value="Genomic_DNA"/>
</dbReference>
<evidence type="ECO:0000313" key="4">
    <source>
        <dbReference type="Proteomes" id="UP000028712"/>
    </source>
</evidence>
<evidence type="ECO:0000313" key="5">
    <source>
        <dbReference type="Proteomes" id="UP000198424"/>
    </source>
</evidence>
<keyword evidence="1" id="KW-0812">Transmembrane</keyword>
<dbReference type="eggNOG" id="ENOG5032WAS">
    <property type="taxonomic scope" value="Bacteria"/>
</dbReference>
<reference evidence="2 4" key="1">
    <citation type="submission" date="2014-07" db="EMBL/GenBank/DDBJ databases">
        <title>Genome of Flavobacterium hydatis DSM 2063.</title>
        <authorList>
            <person name="Pipes S.E."/>
            <person name="Stropko S.J."/>
            <person name="Newman J.D."/>
        </authorList>
    </citation>
    <scope>NUCLEOTIDE SEQUENCE [LARGE SCALE GENOMIC DNA]</scope>
    <source>
        <strain evidence="2 4">DSM 2063</strain>
    </source>
</reference>
<name>A0A086AJ78_FLAHY</name>
<keyword evidence="5" id="KW-1185">Reference proteome</keyword>
<dbReference type="AlphaFoldDB" id="A0A086AJ78"/>
<dbReference type="STRING" id="991.IW20_09655"/>
<reference evidence="3 5" key="2">
    <citation type="submission" date="2016-11" db="EMBL/GenBank/DDBJ databases">
        <title>Whole genomes of Flavobacteriaceae.</title>
        <authorList>
            <person name="Stine C."/>
            <person name="Li C."/>
            <person name="Tadesse D."/>
        </authorList>
    </citation>
    <scope>NUCLEOTIDE SEQUENCE [LARGE SCALE GENOMIC DNA]</scope>
    <source>
        <strain evidence="3 5">ATCC 29551</strain>
    </source>
</reference>
<keyword evidence="1" id="KW-1133">Transmembrane helix</keyword>
<feature type="transmembrane region" description="Helical" evidence="1">
    <location>
        <begin position="6"/>
        <end position="24"/>
    </location>
</feature>
<dbReference type="Proteomes" id="UP000028712">
    <property type="component" value="Unassembled WGS sequence"/>
</dbReference>
<comment type="caution">
    <text evidence="2">The sequence shown here is derived from an EMBL/GenBank/DDBJ whole genome shotgun (WGS) entry which is preliminary data.</text>
</comment>
<protein>
    <submittedName>
        <fullName evidence="2">Uncharacterized protein</fullName>
    </submittedName>
</protein>